<organism evidence="3 4">
    <name type="scientific">Chitinophaga rhizophila</name>
    <dbReference type="NCBI Taxonomy" id="2866212"/>
    <lineage>
        <taxon>Bacteria</taxon>
        <taxon>Pseudomonadati</taxon>
        <taxon>Bacteroidota</taxon>
        <taxon>Chitinophagia</taxon>
        <taxon>Chitinophagales</taxon>
        <taxon>Chitinophagaceae</taxon>
        <taxon>Chitinophaga</taxon>
    </lineage>
</organism>
<gene>
    <name evidence="3" type="ORF">K1Y79_19175</name>
</gene>
<dbReference type="InterPro" id="IPR025698">
    <property type="entry name" value="2TM_dom"/>
</dbReference>
<dbReference type="Pfam" id="PF13239">
    <property type="entry name" value="2TM"/>
    <property type="match status" value="1"/>
</dbReference>
<evidence type="ECO:0000259" key="2">
    <source>
        <dbReference type="Pfam" id="PF13239"/>
    </source>
</evidence>
<sequence length="96" mass="11375">METTSQRDERLWKIAKARASFRTSLLVYLVINAFLWALWFITQGPSHHGIPWPIWPSLGWALGLAFQYFYAWHHDPFGDAVREYEKLQAEKQRRGL</sequence>
<reference evidence="3 4" key="1">
    <citation type="submission" date="2021-08" db="EMBL/GenBank/DDBJ databases">
        <title>The genome sequence of Chitinophaga sp. B61.</title>
        <authorList>
            <person name="Zhang X."/>
        </authorList>
    </citation>
    <scope>NUCLEOTIDE SEQUENCE [LARGE SCALE GENOMIC DNA]</scope>
    <source>
        <strain evidence="3 4">B61</strain>
    </source>
</reference>
<dbReference type="RefSeq" id="WP_220251772.1">
    <property type="nucleotide sequence ID" value="NZ_JAICCF010000003.1"/>
</dbReference>
<protein>
    <submittedName>
        <fullName evidence="3">2TM domain-containing protein</fullName>
    </submittedName>
</protein>
<dbReference type="EMBL" id="JAICCF010000003">
    <property type="protein sequence ID" value="MBW8686471.1"/>
    <property type="molecule type" value="Genomic_DNA"/>
</dbReference>
<evidence type="ECO:0000313" key="3">
    <source>
        <dbReference type="EMBL" id="MBW8686471.1"/>
    </source>
</evidence>
<feature type="domain" description="2TM" evidence="2">
    <location>
        <begin position="15"/>
        <end position="90"/>
    </location>
</feature>
<dbReference type="Proteomes" id="UP000812961">
    <property type="component" value="Unassembled WGS sequence"/>
</dbReference>
<feature type="transmembrane region" description="Helical" evidence="1">
    <location>
        <begin position="21"/>
        <end position="42"/>
    </location>
</feature>
<keyword evidence="1" id="KW-0812">Transmembrane</keyword>
<feature type="transmembrane region" description="Helical" evidence="1">
    <location>
        <begin position="54"/>
        <end position="72"/>
    </location>
</feature>
<name>A0ABS7GFL3_9BACT</name>
<evidence type="ECO:0000256" key="1">
    <source>
        <dbReference type="SAM" id="Phobius"/>
    </source>
</evidence>
<proteinExistence type="predicted"/>
<comment type="caution">
    <text evidence="3">The sequence shown here is derived from an EMBL/GenBank/DDBJ whole genome shotgun (WGS) entry which is preliminary data.</text>
</comment>
<keyword evidence="1" id="KW-1133">Transmembrane helix</keyword>
<evidence type="ECO:0000313" key="4">
    <source>
        <dbReference type="Proteomes" id="UP000812961"/>
    </source>
</evidence>
<keyword evidence="1" id="KW-0472">Membrane</keyword>
<keyword evidence="4" id="KW-1185">Reference proteome</keyword>
<accession>A0ABS7GFL3</accession>